<dbReference type="PATRIC" id="fig|717961.3.peg.1377"/>
<proteinExistence type="predicted"/>
<dbReference type="KEGG" id="esr:ES1_12890"/>
<feature type="transmembrane region" description="Helical" evidence="2">
    <location>
        <begin position="92"/>
        <end position="114"/>
    </location>
</feature>
<evidence type="ECO:0000313" key="4">
    <source>
        <dbReference type="EMBL" id="CBL34285.1"/>
    </source>
</evidence>
<feature type="compositionally biased region" description="Polar residues" evidence="1">
    <location>
        <begin position="133"/>
        <end position="150"/>
    </location>
</feature>
<evidence type="ECO:0000256" key="2">
    <source>
        <dbReference type="SAM" id="Phobius"/>
    </source>
</evidence>
<dbReference type="SUPFAM" id="SSF48695">
    <property type="entry name" value="Multiheme cytochromes"/>
    <property type="match status" value="1"/>
</dbReference>
<keyword evidence="2" id="KW-0472">Membrane</keyword>
<accession>D4MKK2</accession>
<protein>
    <recommendedName>
        <fullName evidence="3">Zinc-ribbon domain-containing protein</fullName>
    </recommendedName>
</protein>
<dbReference type="Proteomes" id="UP000007050">
    <property type="component" value="Chromosome"/>
</dbReference>
<feature type="domain" description="Zinc-ribbon" evidence="3">
    <location>
        <begin position="16"/>
        <end position="36"/>
    </location>
</feature>
<evidence type="ECO:0000256" key="1">
    <source>
        <dbReference type="SAM" id="MobiDB-lite"/>
    </source>
</evidence>
<sequence>MDNTANYLNNTQNFKFCRKCGRKLLADAEFCDSCGTRQISTETADIAETVSEPDVQYSNPQPVTPPPVYNGNNTTVGNAGVQYPKKKSKAPLIIGICVGVLLVIVSIIVTVLVVSSLGGKDSQSFGEVSAPATSYNNGNSQNTLPETSAPVTDLKPGTAEINRSGSSETSGNSFLAHDDGVYLLGISNVNDSVTDGYAISAMIPDSYFVEGKQFDKTALSLSNCYGEYYVMENGVNNVYTTKDNPEMFVYMTVTLLKISGNSAEFKIEAAISYEQEEFTFEGRGYSVDSSNSGGQTVAPDSNYTPSVKPTIPTINNCSVCHGSGLCQVCHGRGGMSYNTYGQGGDGWVVCQGCKGNRRCKYCNGTGKN</sequence>
<feature type="region of interest" description="Disordered" evidence="1">
    <location>
        <begin position="133"/>
        <end position="172"/>
    </location>
</feature>
<keyword evidence="2" id="KW-0812">Transmembrane</keyword>
<feature type="compositionally biased region" description="Polar residues" evidence="1">
    <location>
        <begin position="161"/>
        <end position="172"/>
    </location>
</feature>
<dbReference type="EMBL" id="FP929059">
    <property type="protein sequence ID" value="CBL34285.1"/>
    <property type="molecule type" value="Genomic_DNA"/>
</dbReference>
<gene>
    <name evidence="4" type="ORF">ES1_12890</name>
</gene>
<keyword evidence="2" id="KW-1133">Transmembrane helix</keyword>
<dbReference type="HOGENOM" id="CLU_751734_0_0_9"/>
<reference evidence="4 5" key="2">
    <citation type="submission" date="2010-03" db="EMBL/GenBank/DDBJ databases">
        <authorList>
            <person name="Pajon A."/>
        </authorList>
    </citation>
    <scope>NUCLEOTIDE SEQUENCE [LARGE SCALE GENOMIC DNA]</scope>
    <source>
        <strain evidence="4 5">V10Sc8a</strain>
    </source>
</reference>
<evidence type="ECO:0000259" key="3">
    <source>
        <dbReference type="Pfam" id="PF13240"/>
    </source>
</evidence>
<dbReference type="InterPro" id="IPR026870">
    <property type="entry name" value="Zinc_ribbon_dom"/>
</dbReference>
<name>D4MKK2_9FIRM</name>
<dbReference type="BioCyc" id="ESIR717961:G136L-1057-MONOMER"/>
<reference evidence="4 5" key="1">
    <citation type="submission" date="2010-03" db="EMBL/GenBank/DDBJ databases">
        <title>The genome sequence of Eubacterium siraeum V10Sc8a.</title>
        <authorList>
            <consortium name="metaHIT consortium -- http://www.metahit.eu/"/>
            <person name="Pajon A."/>
            <person name="Turner K."/>
            <person name="Parkhill J."/>
            <person name="Duncan S."/>
            <person name="Flint H."/>
        </authorList>
    </citation>
    <scope>NUCLEOTIDE SEQUENCE [LARGE SCALE GENOMIC DNA]</scope>
    <source>
        <strain evidence="4 5">V10Sc8a</strain>
    </source>
</reference>
<dbReference type="Pfam" id="PF13240">
    <property type="entry name" value="Zn_Ribbon_1"/>
    <property type="match status" value="1"/>
</dbReference>
<evidence type="ECO:0000313" key="5">
    <source>
        <dbReference type="Proteomes" id="UP000007050"/>
    </source>
</evidence>
<organism evidence="4 5">
    <name type="scientific">[Eubacterium] siraeum V10Sc8a</name>
    <dbReference type="NCBI Taxonomy" id="717961"/>
    <lineage>
        <taxon>Bacteria</taxon>
        <taxon>Bacillati</taxon>
        <taxon>Bacillota</taxon>
        <taxon>Clostridia</taxon>
        <taxon>Eubacteriales</taxon>
        <taxon>Oscillospiraceae</taxon>
        <taxon>Oscillospiraceae incertae sedis</taxon>
    </lineage>
</organism>
<dbReference type="InterPro" id="IPR036280">
    <property type="entry name" value="Multihaem_cyt_sf"/>
</dbReference>
<dbReference type="AlphaFoldDB" id="D4MKK2"/>